<gene>
    <name evidence="3" type="primary">cheD</name>
    <name evidence="4" type="ORF">FHS89_002693</name>
</gene>
<evidence type="ECO:0000313" key="4">
    <source>
        <dbReference type="EMBL" id="MBB5516653.1"/>
    </source>
</evidence>
<dbReference type="PANTHER" id="PTHR35147:SF2">
    <property type="entry name" value="CHEMORECEPTOR GLUTAMINE DEAMIDASE CHED-RELATED"/>
    <property type="match status" value="1"/>
</dbReference>
<name>A0A840WRI8_9RHOB</name>
<keyword evidence="1 3" id="KW-0145">Chemotaxis</keyword>
<dbReference type="SUPFAM" id="SSF64438">
    <property type="entry name" value="CNF1/YfiH-like putative cysteine hydrolases"/>
    <property type="match status" value="1"/>
</dbReference>
<evidence type="ECO:0000256" key="3">
    <source>
        <dbReference type="HAMAP-Rule" id="MF_01440"/>
    </source>
</evidence>
<dbReference type="CDD" id="cd16352">
    <property type="entry name" value="CheD"/>
    <property type="match status" value="1"/>
</dbReference>
<evidence type="ECO:0000256" key="1">
    <source>
        <dbReference type="ARBA" id="ARBA00022500"/>
    </source>
</evidence>
<reference evidence="4 5" key="1">
    <citation type="submission" date="2020-08" db="EMBL/GenBank/DDBJ databases">
        <title>Genomic Encyclopedia of Type Strains, Phase IV (KMG-IV): sequencing the most valuable type-strain genomes for metagenomic binning, comparative biology and taxonomic classification.</title>
        <authorList>
            <person name="Goeker M."/>
        </authorList>
    </citation>
    <scope>NUCLEOTIDE SEQUENCE [LARGE SCALE GENOMIC DNA]</scope>
    <source>
        <strain evidence="4 5">DSM 103377</strain>
    </source>
</reference>
<comment type="similarity">
    <text evidence="3">Belongs to the CheD family.</text>
</comment>
<evidence type="ECO:0000313" key="5">
    <source>
        <dbReference type="Proteomes" id="UP000553766"/>
    </source>
</evidence>
<dbReference type="GO" id="GO:0050568">
    <property type="term" value="F:protein-glutamine glutaminase activity"/>
    <property type="evidence" value="ECO:0007669"/>
    <property type="project" value="UniProtKB-UniRule"/>
</dbReference>
<dbReference type="Proteomes" id="UP000553766">
    <property type="component" value="Unassembled WGS sequence"/>
</dbReference>
<keyword evidence="5" id="KW-1185">Reference proteome</keyword>
<comment type="catalytic activity">
    <reaction evidence="3">
        <text>L-glutaminyl-[protein] + H2O = L-glutamyl-[protein] + NH4(+)</text>
        <dbReference type="Rhea" id="RHEA:16441"/>
        <dbReference type="Rhea" id="RHEA-COMP:10207"/>
        <dbReference type="Rhea" id="RHEA-COMP:10208"/>
        <dbReference type="ChEBI" id="CHEBI:15377"/>
        <dbReference type="ChEBI" id="CHEBI:28938"/>
        <dbReference type="ChEBI" id="CHEBI:29973"/>
        <dbReference type="ChEBI" id="CHEBI:30011"/>
        <dbReference type="EC" id="3.5.1.44"/>
    </reaction>
</comment>
<dbReference type="HAMAP" id="MF_01440">
    <property type="entry name" value="CheD"/>
    <property type="match status" value="1"/>
</dbReference>
<dbReference type="InterPro" id="IPR011324">
    <property type="entry name" value="Cytotoxic_necrot_fac-like_cat"/>
</dbReference>
<dbReference type="GO" id="GO:0006935">
    <property type="term" value="P:chemotaxis"/>
    <property type="evidence" value="ECO:0007669"/>
    <property type="project" value="UniProtKB-UniRule"/>
</dbReference>
<dbReference type="EMBL" id="JACIJS010000008">
    <property type="protein sequence ID" value="MBB5516653.1"/>
    <property type="molecule type" value="Genomic_DNA"/>
</dbReference>
<accession>A0A840WRI8</accession>
<comment type="function">
    <text evidence="3">Probably deamidates glutamine residues to glutamate on methyl-accepting chemotaxis receptors (MCPs), playing an important role in chemotaxis.</text>
</comment>
<evidence type="ECO:0000256" key="2">
    <source>
        <dbReference type="ARBA" id="ARBA00022801"/>
    </source>
</evidence>
<dbReference type="InterPro" id="IPR038592">
    <property type="entry name" value="CheD-like_sf"/>
</dbReference>
<dbReference type="AlphaFoldDB" id="A0A840WRI8"/>
<dbReference type="RefSeq" id="WP_221229444.1">
    <property type="nucleotide sequence ID" value="NZ_JACIJS010000008.1"/>
</dbReference>
<sequence length="196" mass="20907">MTQALKTHPYFDARIGMPVHTVLPGDHLVLQNEDAAIMTLLGSCVAACIRDPLSGAGGLNHFLLPDGGSGTGASARYGVHAMELLINALLRRGSARGDLEAKVFGGGNVMDTAATNTIGARNAEFVRRFLKDEGIKLVAEDLGGSHARRVVYIPKTGRTRVQVIAGAGARRAGEAERSLERQISQRPRKPQAIELF</sequence>
<organism evidence="4 5">
    <name type="scientific">Rubricella aquisinus</name>
    <dbReference type="NCBI Taxonomy" id="2028108"/>
    <lineage>
        <taxon>Bacteria</taxon>
        <taxon>Pseudomonadati</taxon>
        <taxon>Pseudomonadota</taxon>
        <taxon>Alphaproteobacteria</taxon>
        <taxon>Rhodobacterales</taxon>
        <taxon>Paracoccaceae</taxon>
        <taxon>Rubricella</taxon>
    </lineage>
</organism>
<protein>
    <recommendedName>
        <fullName evidence="3">Probable chemoreceptor glutamine deamidase CheD</fullName>
        <ecNumber evidence="3">3.5.1.44</ecNumber>
    </recommendedName>
</protein>
<dbReference type="Gene3D" id="3.30.1330.200">
    <property type="match status" value="1"/>
</dbReference>
<proteinExistence type="inferred from homology"/>
<keyword evidence="2 3" id="KW-0378">Hydrolase</keyword>
<comment type="caution">
    <text evidence="4">The sequence shown here is derived from an EMBL/GenBank/DDBJ whole genome shotgun (WGS) entry which is preliminary data.</text>
</comment>
<dbReference type="EC" id="3.5.1.44" evidence="3"/>
<dbReference type="Pfam" id="PF03975">
    <property type="entry name" value="CheD"/>
    <property type="match status" value="1"/>
</dbReference>
<dbReference type="InterPro" id="IPR005659">
    <property type="entry name" value="Chemorcpt_Glu_NH3ase_CheD"/>
</dbReference>
<dbReference type="PANTHER" id="PTHR35147">
    <property type="entry name" value="CHEMORECEPTOR GLUTAMINE DEAMIDASE CHED-RELATED"/>
    <property type="match status" value="1"/>
</dbReference>